<dbReference type="InterPro" id="IPR002645">
    <property type="entry name" value="STAS_dom"/>
</dbReference>
<feature type="domain" description="STAS" evidence="1">
    <location>
        <begin position="2"/>
        <end position="113"/>
    </location>
</feature>
<reference evidence="2 3" key="1">
    <citation type="submission" date="2015-06" db="EMBL/GenBank/DDBJ databases">
        <title>Draft genome sequence of the purine-degrading Clostridium cylindrosporum HC-1 (DSM 605).</title>
        <authorList>
            <person name="Poehlein A."/>
            <person name="Schiel-Bengelsdorf B."/>
            <person name="Bengelsdorf F."/>
            <person name="Daniel R."/>
            <person name="Duerre P."/>
        </authorList>
    </citation>
    <scope>NUCLEOTIDE SEQUENCE [LARGE SCALE GENOMIC DNA]</scope>
    <source>
        <strain evidence="2 3">DSM 605</strain>
    </source>
</reference>
<dbReference type="Proteomes" id="UP000036756">
    <property type="component" value="Unassembled WGS sequence"/>
</dbReference>
<organism evidence="2 3">
    <name type="scientific">Clostridium cylindrosporum DSM 605</name>
    <dbReference type="NCBI Taxonomy" id="1121307"/>
    <lineage>
        <taxon>Bacteria</taxon>
        <taxon>Bacillati</taxon>
        <taxon>Bacillota</taxon>
        <taxon>Clostridia</taxon>
        <taxon>Eubacteriales</taxon>
        <taxon>Clostridiaceae</taxon>
        <taxon>Clostridium</taxon>
    </lineage>
</organism>
<name>A0A0J8DCL0_CLOCY</name>
<evidence type="ECO:0000313" key="3">
    <source>
        <dbReference type="Proteomes" id="UP000036756"/>
    </source>
</evidence>
<dbReference type="PANTHER" id="PTHR33745:SF1">
    <property type="entry name" value="RSBT ANTAGONIST PROTEIN RSBS"/>
    <property type="match status" value="1"/>
</dbReference>
<sequence length="139" mass="15461">MVKIPILKINDILIVSIQEELTDKVALKFQMDILNKIYSSKAKGVLMDISLLDIVDSFLGKVISETAKMIRLLGAELVLVGMKPEVAITIVELGLEINGVHTSLNIEDGIENLNNIIKSKAIQEITREELLKEEKHAEI</sequence>
<dbReference type="SUPFAM" id="SSF52091">
    <property type="entry name" value="SpoIIaa-like"/>
    <property type="match status" value="1"/>
</dbReference>
<evidence type="ECO:0000313" key="2">
    <source>
        <dbReference type="EMBL" id="KMT21998.1"/>
    </source>
</evidence>
<dbReference type="EMBL" id="LFVU01000026">
    <property type="protein sequence ID" value="KMT21998.1"/>
    <property type="molecule type" value="Genomic_DNA"/>
</dbReference>
<dbReference type="PANTHER" id="PTHR33745">
    <property type="entry name" value="RSBT ANTAGONIST PROTEIN RSBS-RELATED"/>
    <property type="match status" value="1"/>
</dbReference>
<keyword evidence="3" id="KW-1185">Reference proteome</keyword>
<dbReference type="Pfam" id="PF01740">
    <property type="entry name" value="STAS"/>
    <property type="match status" value="1"/>
</dbReference>
<dbReference type="PATRIC" id="fig|1121307.3.peg.1623"/>
<dbReference type="AlphaFoldDB" id="A0A0J8DCL0"/>
<evidence type="ECO:0000259" key="1">
    <source>
        <dbReference type="PROSITE" id="PS50801"/>
    </source>
</evidence>
<dbReference type="PROSITE" id="PS50801">
    <property type="entry name" value="STAS"/>
    <property type="match status" value="1"/>
</dbReference>
<dbReference type="Gene3D" id="3.30.750.24">
    <property type="entry name" value="STAS domain"/>
    <property type="match status" value="1"/>
</dbReference>
<dbReference type="RefSeq" id="WP_048570633.1">
    <property type="nucleotide sequence ID" value="NZ_LFVU01000026.1"/>
</dbReference>
<dbReference type="OrthoDB" id="9797171at2"/>
<protein>
    <submittedName>
        <fullName evidence="2">RsbT antagonist protein RsbS</fullName>
    </submittedName>
</protein>
<dbReference type="InterPro" id="IPR051932">
    <property type="entry name" value="Bact_StressResp_Reg"/>
</dbReference>
<gene>
    <name evidence="2" type="primary">rsbS</name>
    <name evidence="2" type="ORF">CLCY_3c02690</name>
</gene>
<dbReference type="CDD" id="cd07041">
    <property type="entry name" value="STAS_RsbR_RsbS_like"/>
    <property type="match status" value="1"/>
</dbReference>
<proteinExistence type="predicted"/>
<accession>A0A0J8DCL0</accession>
<dbReference type="STRING" id="1121307.CLCY_3c02690"/>
<dbReference type="InterPro" id="IPR036513">
    <property type="entry name" value="STAS_dom_sf"/>
</dbReference>
<comment type="caution">
    <text evidence="2">The sequence shown here is derived from an EMBL/GenBank/DDBJ whole genome shotgun (WGS) entry which is preliminary data.</text>
</comment>